<evidence type="ECO:0000256" key="6">
    <source>
        <dbReference type="ARBA" id="ARBA00023012"/>
    </source>
</evidence>
<dbReference type="InterPro" id="IPR050736">
    <property type="entry name" value="Sensor_HK_Regulatory"/>
</dbReference>
<evidence type="ECO:0000256" key="2">
    <source>
        <dbReference type="ARBA" id="ARBA00012438"/>
    </source>
</evidence>
<feature type="transmembrane region" description="Helical" evidence="7">
    <location>
        <begin position="196"/>
        <end position="216"/>
    </location>
</feature>
<dbReference type="InterPro" id="IPR004358">
    <property type="entry name" value="Sig_transdc_His_kin-like_C"/>
</dbReference>
<keyword evidence="7" id="KW-0812">Transmembrane</keyword>
<dbReference type="EMBL" id="JBELQA010000002">
    <property type="protein sequence ID" value="MFL9829903.1"/>
    <property type="molecule type" value="Genomic_DNA"/>
</dbReference>
<dbReference type="Gene3D" id="1.10.287.130">
    <property type="match status" value="1"/>
</dbReference>
<dbReference type="InterPro" id="IPR036890">
    <property type="entry name" value="HATPase_C_sf"/>
</dbReference>
<protein>
    <recommendedName>
        <fullName evidence="2">histidine kinase</fullName>
        <ecNumber evidence="2">2.7.13.3</ecNumber>
    </recommendedName>
</protein>
<organism evidence="9 10">
    <name type="scientific">Flavobacterium plantiphilum</name>
    <dbReference type="NCBI Taxonomy" id="3163297"/>
    <lineage>
        <taxon>Bacteria</taxon>
        <taxon>Pseudomonadati</taxon>
        <taxon>Bacteroidota</taxon>
        <taxon>Flavobacteriia</taxon>
        <taxon>Flavobacteriales</taxon>
        <taxon>Flavobacteriaceae</taxon>
        <taxon>Flavobacterium</taxon>
    </lineage>
</organism>
<feature type="domain" description="Histidine kinase" evidence="8">
    <location>
        <begin position="237"/>
        <end position="455"/>
    </location>
</feature>
<dbReference type="InterPro" id="IPR003661">
    <property type="entry name" value="HisK_dim/P_dom"/>
</dbReference>
<dbReference type="Gene3D" id="3.30.565.10">
    <property type="entry name" value="Histidine kinase-like ATPase, C-terminal domain"/>
    <property type="match status" value="1"/>
</dbReference>
<dbReference type="GO" id="GO:0016301">
    <property type="term" value="F:kinase activity"/>
    <property type="evidence" value="ECO:0007669"/>
    <property type="project" value="UniProtKB-KW"/>
</dbReference>
<keyword evidence="3" id="KW-0597">Phosphoprotein</keyword>
<name>A0ABW8XPY3_9FLAO</name>
<dbReference type="PANTHER" id="PTHR43711">
    <property type="entry name" value="TWO-COMPONENT HISTIDINE KINASE"/>
    <property type="match status" value="1"/>
</dbReference>
<gene>
    <name evidence="9" type="ORF">ABS764_03480</name>
</gene>
<dbReference type="RefSeq" id="WP_408080010.1">
    <property type="nucleotide sequence ID" value="NZ_JBELQA010000002.1"/>
</dbReference>
<evidence type="ECO:0000256" key="7">
    <source>
        <dbReference type="SAM" id="Phobius"/>
    </source>
</evidence>
<comment type="catalytic activity">
    <reaction evidence="1">
        <text>ATP + protein L-histidine = ADP + protein N-phospho-L-histidine.</text>
        <dbReference type="EC" id="2.7.13.3"/>
    </reaction>
</comment>
<reference evidence="9 10" key="1">
    <citation type="submission" date="2024-06" db="EMBL/GenBank/DDBJ databases">
        <authorList>
            <person name="Kaempfer P."/>
            <person name="Viver T."/>
        </authorList>
    </citation>
    <scope>NUCLEOTIDE SEQUENCE [LARGE SCALE GENOMIC DNA]</scope>
    <source>
        <strain evidence="9 10">ST-87</strain>
    </source>
</reference>
<dbReference type="PROSITE" id="PS50109">
    <property type="entry name" value="HIS_KIN"/>
    <property type="match status" value="1"/>
</dbReference>
<accession>A0ABW8XPY3</accession>
<dbReference type="SMART" id="SM00387">
    <property type="entry name" value="HATPase_c"/>
    <property type="match status" value="1"/>
</dbReference>
<dbReference type="PRINTS" id="PR00344">
    <property type="entry name" value="BCTRLSENSOR"/>
</dbReference>
<proteinExistence type="predicted"/>
<evidence type="ECO:0000256" key="1">
    <source>
        <dbReference type="ARBA" id="ARBA00000085"/>
    </source>
</evidence>
<keyword evidence="6" id="KW-0902">Two-component regulatory system</keyword>
<dbReference type="InterPro" id="IPR005467">
    <property type="entry name" value="His_kinase_dom"/>
</dbReference>
<keyword evidence="5 9" id="KW-0418">Kinase</keyword>
<keyword evidence="7" id="KW-0472">Membrane</keyword>
<dbReference type="Pfam" id="PF02518">
    <property type="entry name" value="HATPase_c"/>
    <property type="match status" value="1"/>
</dbReference>
<keyword evidence="10" id="KW-1185">Reference proteome</keyword>
<sequence length="465" mass="52900">MFKLLPLDLKTVFELYFLGNLFVSILIFSYSFSYATAENRKIVNWYGYGKLLLTIGWIFLFLRNTIPDFISINIANTIVFSGCCYETIAILSLVKARSKQKYGLQIIVTIIAAVIFNIGTFLECTINTRILIASAGLFAIYLQPTISYFIEKRHNFFRIFYGFCFVGFELLVLVRIVFNYINPQQEFFSYTLFDSVYNIALFLVSLISTVGFLLLVKEKQDIKIQKLLKDKNQFFSIIAHDLRGPLGGSVGLSEILAENIEDYSREEIKEIIQMLHQSNRNSYKLLENLLDWSQLQTGMMEYSPRKLTLNTLIEENIELNRNAALNKNITLLYDSAAFIEVEADKNMIATIIRNLLTNAIKFTNKDGKIVVRMEKKSKKAVVSVTDTGIGIPGHIKQKLFKSNAKVSQKGTDDELGTGLGLLLCSEFIKKHDGEIWVESEPGKGSTFTFALPLEPLKKTKSQKIL</sequence>
<dbReference type="SUPFAM" id="SSF47384">
    <property type="entry name" value="Homodimeric domain of signal transducing histidine kinase"/>
    <property type="match status" value="1"/>
</dbReference>
<feature type="transmembrane region" description="Helical" evidence="7">
    <location>
        <begin position="45"/>
        <end position="62"/>
    </location>
</feature>
<dbReference type="Pfam" id="PF00512">
    <property type="entry name" value="HisKA"/>
    <property type="match status" value="1"/>
</dbReference>
<dbReference type="Proteomes" id="UP001629260">
    <property type="component" value="Unassembled WGS sequence"/>
</dbReference>
<dbReference type="PANTHER" id="PTHR43711:SF26">
    <property type="entry name" value="SENSOR HISTIDINE KINASE RCSC"/>
    <property type="match status" value="1"/>
</dbReference>
<feature type="transmembrane region" description="Helical" evidence="7">
    <location>
        <begin position="74"/>
        <end position="94"/>
    </location>
</feature>
<dbReference type="EC" id="2.7.13.3" evidence="2"/>
<evidence type="ECO:0000313" key="9">
    <source>
        <dbReference type="EMBL" id="MFL9829903.1"/>
    </source>
</evidence>
<evidence type="ECO:0000256" key="3">
    <source>
        <dbReference type="ARBA" id="ARBA00022553"/>
    </source>
</evidence>
<dbReference type="SUPFAM" id="SSF55874">
    <property type="entry name" value="ATPase domain of HSP90 chaperone/DNA topoisomerase II/histidine kinase"/>
    <property type="match status" value="1"/>
</dbReference>
<keyword evidence="4" id="KW-0808">Transferase</keyword>
<dbReference type="SMART" id="SM00388">
    <property type="entry name" value="HisKA"/>
    <property type="match status" value="1"/>
</dbReference>
<keyword evidence="7" id="KW-1133">Transmembrane helix</keyword>
<feature type="transmembrane region" description="Helical" evidence="7">
    <location>
        <begin position="106"/>
        <end position="122"/>
    </location>
</feature>
<feature type="transmembrane region" description="Helical" evidence="7">
    <location>
        <begin position="15"/>
        <end position="33"/>
    </location>
</feature>
<comment type="caution">
    <text evidence="9">The sequence shown here is derived from an EMBL/GenBank/DDBJ whole genome shotgun (WGS) entry which is preliminary data.</text>
</comment>
<dbReference type="InterPro" id="IPR036097">
    <property type="entry name" value="HisK_dim/P_sf"/>
</dbReference>
<evidence type="ECO:0000256" key="4">
    <source>
        <dbReference type="ARBA" id="ARBA00022679"/>
    </source>
</evidence>
<feature type="transmembrane region" description="Helical" evidence="7">
    <location>
        <begin position="128"/>
        <end position="150"/>
    </location>
</feature>
<evidence type="ECO:0000313" key="10">
    <source>
        <dbReference type="Proteomes" id="UP001629260"/>
    </source>
</evidence>
<feature type="transmembrane region" description="Helical" evidence="7">
    <location>
        <begin position="159"/>
        <end position="181"/>
    </location>
</feature>
<evidence type="ECO:0000256" key="5">
    <source>
        <dbReference type="ARBA" id="ARBA00022777"/>
    </source>
</evidence>
<dbReference type="CDD" id="cd00082">
    <property type="entry name" value="HisKA"/>
    <property type="match status" value="1"/>
</dbReference>
<evidence type="ECO:0000259" key="8">
    <source>
        <dbReference type="PROSITE" id="PS50109"/>
    </source>
</evidence>
<dbReference type="InterPro" id="IPR003594">
    <property type="entry name" value="HATPase_dom"/>
</dbReference>